<dbReference type="InterPro" id="IPR024180">
    <property type="entry name" value="Tetrapyrrole_Mease/MazG_pred"/>
</dbReference>
<dbReference type="PIRSF" id="PIRSF002845">
    <property type="entry name" value="Ttrprl_mtas_MazG"/>
    <property type="match status" value="1"/>
</dbReference>
<sequence length="489" mass="56139">MTSTITIIGLGAGDIEQLPLGVYRLLKQADQLFVRTLDHPVIAELEQEGVQFESFDSVYEKHDQFEAVYEEIAAQLAEQAKEHGQVVYAVPGHPMIAEKTVQLLLERAEQQKDLTVDIAGGHSFLDDLFSAVGADPIEGFQFLDGTDLRRNHLNIFQHIVIAQVYDAFVASDIKLTLMEKYPDEYEVTLVTAAGSRNEQVKKLPLYELDRQMELSNLTSLYVPPIEREEDTYREFDVLREIIAVLRSPEGCPWDRKQTHESLKKYLIEEAYEVLDAIDRQDEEDMAEELGDVLLQVMLHAQIGEDEGMFAIEDVIESISRKMIRRHPHVFGEAKAESAEEVVVNWQEIKKREKGQKEPDLRLDEVEKGLPALMRAHEFQKKAAKAGFDWDEAEGAIEKANEEWQEFLEEVQSGDSRKQLDEFGDVLFALINVARFYEIHPEEALAKANEKFYRRFSHVEKRVKESGRPFSAFTLEELDTYWDEAKKLGM</sequence>
<protein>
    <submittedName>
        <fullName evidence="3">Nucleoside triphosphate pyrophosphohydrolase MazG</fullName>
    </submittedName>
</protein>
<dbReference type="GO" id="GO:0047429">
    <property type="term" value="F:nucleoside triphosphate diphosphatase activity"/>
    <property type="evidence" value="ECO:0007669"/>
    <property type="project" value="InterPro"/>
</dbReference>
<dbReference type="InterPro" id="IPR048011">
    <property type="entry name" value="NTP-PPase_MazG-like_C"/>
</dbReference>
<dbReference type="InterPro" id="IPR014777">
    <property type="entry name" value="4pyrrole_Mease_sub1"/>
</dbReference>
<dbReference type="AlphaFoldDB" id="A0A0F5I1N2"/>
<feature type="domain" description="NTP pyrophosphohydrolase MazG-like" evidence="2">
    <location>
        <begin position="257"/>
        <end position="330"/>
    </location>
</feature>
<dbReference type="Proteomes" id="UP000031563">
    <property type="component" value="Unassembled WGS sequence"/>
</dbReference>
<dbReference type="InterPro" id="IPR000878">
    <property type="entry name" value="4pyrrol_Mease"/>
</dbReference>
<dbReference type="Pfam" id="PF00590">
    <property type="entry name" value="TP_methylase"/>
    <property type="match status" value="1"/>
</dbReference>
<dbReference type="FunFam" id="1.10.287.1080:FF:000003">
    <property type="entry name" value="Nucleoside triphosphate pyrophosphohydrolase"/>
    <property type="match status" value="1"/>
</dbReference>
<dbReference type="InterPro" id="IPR035013">
    <property type="entry name" value="YabN_N"/>
</dbReference>
<dbReference type="GO" id="GO:0046047">
    <property type="term" value="P:TTP catabolic process"/>
    <property type="evidence" value="ECO:0007669"/>
    <property type="project" value="TreeGrafter"/>
</dbReference>
<gene>
    <name evidence="3" type="ORF">QY95_02431</name>
</gene>
<dbReference type="Gene3D" id="3.40.1010.10">
    <property type="entry name" value="Cobalt-precorrin-4 Transmethylase, Domain 1"/>
    <property type="match status" value="1"/>
</dbReference>
<dbReference type="GO" id="GO:0046081">
    <property type="term" value="P:dUTP catabolic process"/>
    <property type="evidence" value="ECO:0007669"/>
    <property type="project" value="TreeGrafter"/>
</dbReference>
<dbReference type="GO" id="GO:0046076">
    <property type="term" value="P:dTTP catabolic process"/>
    <property type="evidence" value="ECO:0007669"/>
    <property type="project" value="TreeGrafter"/>
</dbReference>
<dbReference type="OrthoDB" id="9808939at2"/>
<evidence type="ECO:0000259" key="2">
    <source>
        <dbReference type="Pfam" id="PF03819"/>
    </source>
</evidence>
<evidence type="ECO:0000259" key="1">
    <source>
        <dbReference type="Pfam" id="PF00590"/>
    </source>
</evidence>
<accession>A0A0F5I1N2</accession>
<dbReference type="PANTHER" id="PTHR30522">
    <property type="entry name" value="NUCLEOSIDE TRIPHOSPHATE PYROPHOSPHOHYDROLASE"/>
    <property type="match status" value="1"/>
</dbReference>
<dbReference type="GO" id="GO:0008168">
    <property type="term" value="F:methyltransferase activity"/>
    <property type="evidence" value="ECO:0007669"/>
    <property type="project" value="InterPro"/>
</dbReference>
<name>A0A0F5I1N2_BACTR</name>
<dbReference type="CDD" id="cd11723">
    <property type="entry name" value="YabN_N_like"/>
    <property type="match status" value="1"/>
</dbReference>
<evidence type="ECO:0000313" key="3">
    <source>
        <dbReference type="EMBL" id="KKB39408.1"/>
    </source>
</evidence>
<feature type="domain" description="NTP pyrophosphohydrolase MazG-like" evidence="2">
    <location>
        <begin position="399"/>
        <end position="458"/>
    </location>
</feature>
<dbReference type="PANTHER" id="PTHR30522:SF0">
    <property type="entry name" value="NUCLEOSIDE TRIPHOSPHATE PYROPHOSPHOHYDROLASE"/>
    <property type="match status" value="1"/>
</dbReference>
<dbReference type="CDD" id="cd11529">
    <property type="entry name" value="NTP-PPase_MazG_Cterm"/>
    <property type="match status" value="1"/>
</dbReference>
<dbReference type="GO" id="GO:0046052">
    <property type="term" value="P:UTP catabolic process"/>
    <property type="evidence" value="ECO:0007669"/>
    <property type="project" value="TreeGrafter"/>
</dbReference>
<dbReference type="InterPro" id="IPR035996">
    <property type="entry name" value="4pyrrol_Methylase_sf"/>
</dbReference>
<dbReference type="InterPro" id="IPR048015">
    <property type="entry name" value="NTP-PPase_MazG-like_N"/>
</dbReference>
<dbReference type="GO" id="GO:0006950">
    <property type="term" value="P:response to stress"/>
    <property type="evidence" value="ECO:0007669"/>
    <property type="project" value="UniProtKB-ARBA"/>
</dbReference>
<organism evidence="3 4">
    <name type="scientific">Bacillus thermotolerans</name>
    <name type="common">Quasibacillus thermotolerans</name>
    <dbReference type="NCBI Taxonomy" id="1221996"/>
    <lineage>
        <taxon>Bacteria</taxon>
        <taxon>Bacillati</taxon>
        <taxon>Bacillota</taxon>
        <taxon>Bacilli</taxon>
        <taxon>Bacillales</taxon>
        <taxon>Bacillaceae</taxon>
        <taxon>Bacillus</taxon>
    </lineage>
</organism>
<feature type="domain" description="Tetrapyrrole methylase" evidence="1">
    <location>
        <begin position="4"/>
        <end position="209"/>
    </location>
</feature>
<dbReference type="EMBL" id="JWIR02000042">
    <property type="protein sequence ID" value="KKB39408.1"/>
    <property type="molecule type" value="Genomic_DNA"/>
</dbReference>
<dbReference type="STRING" id="1221996.QY95_02431"/>
<reference evidence="3" key="1">
    <citation type="submission" date="2015-02" db="EMBL/GenBank/DDBJ databases">
        <title>Genome Assembly of Bacillaceae bacterium MTCC 8252.</title>
        <authorList>
            <person name="Verma A."/>
            <person name="Khatri I."/>
            <person name="Mual P."/>
            <person name="Subramanian S."/>
            <person name="Krishnamurthi S."/>
        </authorList>
    </citation>
    <scope>NUCLEOTIDE SEQUENCE [LARGE SCALE GENOMIC DNA]</scope>
    <source>
        <strain evidence="3">MTCC 8252</strain>
    </source>
</reference>
<evidence type="ECO:0000313" key="4">
    <source>
        <dbReference type="Proteomes" id="UP000031563"/>
    </source>
</evidence>
<dbReference type="InterPro" id="IPR004518">
    <property type="entry name" value="MazG-like_dom"/>
</dbReference>
<dbReference type="FunFam" id="3.40.1010.10:FF:000008">
    <property type="entry name" value="Similar to nucleoside triphosphate pyrophosphohydrolase, MazG"/>
    <property type="match status" value="1"/>
</dbReference>
<dbReference type="GO" id="GO:0006203">
    <property type="term" value="P:dGTP catabolic process"/>
    <property type="evidence" value="ECO:0007669"/>
    <property type="project" value="TreeGrafter"/>
</dbReference>
<dbReference type="NCBIfam" id="NF007113">
    <property type="entry name" value="PRK09562.1"/>
    <property type="match status" value="1"/>
</dbReference>
<dbReference type="Pfam" id="PF03819">
    <property type="entry name" value="MazG"/>
    <property type="match status" value="2"/>
</dbReference>
<dbReference type="NCBIfam" id="TIGR00444">
    <property type="entry name" value="mazG"/>
    <property type="match status" value="1"/>
</dbReference>
<proteinExistence type="predicted"/>
<comment type="caution">
    <text evidence="3">The sequence shown here is derived from an EMBL/GenBank/DDBJ whole genome shotgun (WGS) entry which is preliminary data.</text>
</comment>
<dbReference type="CDD" id="cd11528">
    <property type="entry name" value="NTP-PPase_MazG_Nterm"/>
    <property type="match status" value="1"/>
</dbReference>
<dbReference type="FunFam" id="1.10.287.1080:FF:000001">
    <property type="entry name" value="Nucleoside triphosphate pyrophosphohydrolase"/>
    <property type="match status" value="1"/>
</dbReference>
<dbReference type="InterPro" id="IPR011551">
    <property type="entry name" value="NTP_PyrPHydrolase_MazG"/>
</dbReference>
<dbReference type="SUPFAM" id="SSF101386">
    <property type="entry name" value="all-alpha NTP pyrophosphatases"/>
    <property type="match status" value="2"/>
</dbReference>
<dbReference type="SUPFAM" id="SSF53790">
    <property type="entry name" value="Tetrapyrrole methylase"/>
    <property type="match status" value="1"/>
</dbReference>
<dbReference type="RefSeq" id="WP_040047944.1">
    <property type="nucleotide sequence ID" value="NZ_JWIR02000042.1"/>
</dbReference>
<keyword evidence="4" id="KW-1185">Reference proteome</keyword>
<dbReference type="Gene3D" id="1.10.287.1080">
    <property type="entry name" value="MazG-like"/>
    <property type="match status" value="2"/>
</dbReference>
<dbReference type="GO" id="GO:0046061">
    <property type="term" value="P:dATP catabolic process"/>
    <property type="evidence" value="ECO:0007669"/>
    <property type="project" value="TreeGrafter"/>
</dbReference>